<dbReference type="EMBL" id="JAEUBD010001266">
    <property type="protein sequence ID" value="KAH3663100.1"/>
    <property type="molecule type" value="Genomic_DNA"/>
</dbReference>
<evidence type="ECO:0000256" key="5">
    <source>
        <dbReference type="ARBA" id="ARBA00023015"/>
    </source>
</evidence>
<evidence type="ECO:0000313" key="12">
    <source>
        <dbReference type="Proteomes" id="UP000788993"/>
    </source>
</evidence>
<keyword evidence="4" id="KW-0862">Zinc</keyword>
<dbReference type="PANTHER" id="PTHR10071">
    <property type="entry name" value="TRANSCRIPTION FACTOR GATA FAMILY MEMBER"/>
    <property type="match status" value="1"/>
</dbReference>
<evidence type="ECO:0000256" key="7">
    <source>
        <dbReference type="ARBA" id="ARBA00023242"/>
    </source>
</evidence>
<evidence type="ECO:0000256" key="4">
    <source>
        <dbReference type="ARBA" id="ARBA00022833"/>
    </source>
</evidence>
<reference evidence="11" key="2">
    <citation type="submission" date="2021-01" db="EMBL/GenBank/DDBJ databases">
        <authorList>
            <person name="Schikora-Tamarit M.A."/>
        </authorList>
    </citation>
    <scope>NUCLEOTIDE SEQUENCE</scope>
    <source>
        <strain evidence="11">NCAIM Y.01608</strain>
    </source>
</reference>
<feature type="region of interest" description="Disordered" evidence="9">
    <location>
        <begin position="565"/>
        <end position="631"/>
    </location>
</feature>
<keyword evidence="2" id="KW-0479">Metal-binding</keyword>
<proteinExistence type="predicted"/>
<feature type="compositionally biased region" description="Polar residues" evidence="9">
    <location>
        <begin position="489"/>
        <end position="499"/>
    </location>
</feature>
<dbReference type="PRINTS" id="PR00619">
    <property type="entry name" value="GATAZNFINGER"/>
</dbReference>
<keyword evidence="12" id="KW-1185">Reference proteome</keyword>
<evidence type="ECO:0000256" key="3">
    <source>
        <dbReference type="ARBA" id="ARBA00022771"/>
    </source>
</evidence>
<comment type="caution">
    <text evidence="11">The sequence shown here is derived from an EMBL/GenBank/DDBJ whole genome shotgun (WGS) entry which is preliminary data.</text>
</comment>
<dbReference type="AlphaFoldDB" id="A0A9P8P0Z1"/>
<sequence length="1055" mass="114934">MEPLNVLSYDQVITWKSVKYGETTFIPTGSAKDLAELNLESLKPLDFVLLGADSHENMIDTTTQIKSLVGPQTIILVESRYCLGLEEVVKKALPKSKVLGMICDADVRVVKTQNGYQYYHKNHSTAAVIGSAIAEDQNTVRLLKGEGDLGAKLTQLTEMLKKTEVYPCYLIPKGINPTFNSYAWKRIIPFISLEVMSLVYSKLSTLDAIQFGILKGVFCDLLTLGRKYGAPDLPDPTDSSKTKSMLDVMIRDFNQSYPASAIKTPNSSNYTDGVSKDPMLDLATCVHNFSYGHETGVNLSLKQTIGLATKHDLKVPYVEMLFSFFAEIQKLKDQNVFDWANRRTLAVRESNGYGVAPPQQQVQYQQYPMQTGPGTMSPSLGGTPSGPTQMPMMPGMPQFMPQMMYAQQYAGYAMVAGPANFGAANPSLVPIHPRFRPDSSGNVPGQHTVSAIKNSMYRKSSTSTIQSGEELSRSQRSVIEHANVKNMFSNTTSSSQSPHTGLGFDSKPDHALDMDAAHPAKAADEGSATALWKMYSKAKASLPYRSRMENLTWRLMYINIHKNRAKSLSSAPEKTAERAPPSATATQTARPSAPTSTETNNSYGNWPQFPDLDFLETNNQQPIDPNSNEFDYLDHIKSIGGHSNAPLPQLNSSPLPNVHVDSTTQPYMHANPLDLSEAPFPQTVSFENGGSPSPVNFDTVSTSVPTSLKHHPSMVNIHTDHVTNDFLGQSLPNANPLYSPSQSSITSRTRFQSFSFDKAPGQFARDDFSFDVDGDMNMFDHSPQVPAATTPTNISTPGMQLGTKFSNSAPKSARRSSAAAKRKAPVKRNPRSVTDMSSLTPTPGSLPKNGSFANTPSGTPPSSSGSNNNMAMGIAGTEQGSIACTNCHTKTTPLWRRNPEGQPLCNACGLFLKLHGVVRPLSLKTDVIKKRQRGTTTKKPKKKTDGDDLNPTPIVLNKVKTGSSPPKRENSARSHQETEGSANEDAELGGSLYQGSQSPNELKSLDFDSILSLGQQPQHRPPQTEPTNEDPSSQSSGTNAGQSGNNNWDWLTMSL</sequence>
<dbReference type="GO" id="GO:0005634">
    <property type="term" value="C:nucleus"/>
    <property type="evidence" value="ECO:0007669"/>
    <property type="project" value="UniProtKB-SubCell"/>
</dbReference>
<dbReference type="SUPFAM" id="SSF57716">
    <property type="entry name" value="Glucocorticoid receptor-like (DNA-binding domain)"/>
    <property type="match status" value="1"/>
</dbReference>
<dbReference type="Gene3D" id="3.30.50.10">
    <property type="entry name" value="Erythroid Transcription Factor GATA-1, subunit A"/>
    <property type="match status" value="1"/>
</dbReference>
<dbReference type="InterPro" id="IPR013860">
    <property type="entry name" value="AreA_GATA"/>
</dbReference>
<dbReference type="InterPro" id="IPR039355">
    <property type="entry name" value="Transcription_factor_GATA"/>
</dbReference>
<evidence type="ECO:0000256" key="2">
    <source>
        <dbReference type="ARBA" id="ARBA00022723"/>
    </source>
</evidence>
<dbReference type="FunFam" id="3.30.50.10:FF:000007">
    <property type="entry name" value="Nitrogen regulatory AreA, N-terminal"/>
    <property type="match status" value="1"/>
</dbReference>
<gene>
    <name evidence="11" type="ORF">OGATHE_004676</name>
</gene>
<keyword evidence="7" id="KW-0539">Nucleus</keyword>
<keyword evidence="3 8" id="KW-0863">Zinc-finger</keyword>
<dbReference type="PROSITE" id="PS50114">
    <property type="entry name" value="GATA_ZN_FINGER_2"/>
    <property type="match status" value="1"/>
</dbReference>
<dbReference type="Pfam" id="PF00320">
    <property type="entry name" value="GATA"/>
    <property type="match status" value="1"/>
</dbReference>
<feature type="compositionally biased region" description="Low complexity" evidence="9">
    <location>
        <begin position="854"/>
        <end position="869"/>
    </location>
</feature>
<dbReference type="CDD" id="cd00202">
    <property type="entry name" value="ZnF_GATA"/>
    <property type="match status" value="1"/>
</dbReference>
<feature type="compositionally biased region" description="Polar residues" evidence="9">
    <location>
        <begin position="787"/>
        <end position="798"/>
    </location>
</feature>
<feature type="region of interest" description="Disordered" evidence="9">
    <location>
        <begin position="643"/>
        <end position="671"/>
    </location>
</feature>
<feature type="region of interest" description="Disordered" evidence="9">
    <location>
        <begin position="781"/>
        <end position="873"/>
    </location>
</feature>
<dbReference type="Gene3D" id="3.40.50.720">
    <property type="entry name" value="NAD(P)-binding Rossmann-like Domain"/>
    <property type="match status" value="1"/>
</dbReference>
<dbReference type="PANTHER" id="PTHR10071:SF281">
    <property type="entry name" value="BOX A-BINDING FACTOR-RELATED"/>
    <property type="match status" value="1"/>
</dbReference>
<comment type="subcellular location">
    <subcellularLocation>
        <location evidence="1">Nucleus</location>
    </subcellularLocation>
</comment>
<dbReference type="InterPro" id="IPR000679">
    <property type="entry name" value="Znf_GATA"/>
</dbReference>
<feature type="region of interest" description="Disordered" evidence="9">
    <location>
        <begin position="929"/>
        <end position="1055"/>
    </location>
</feature>
<dbReference type="GO" id="GO:0000122">
    <property type="term" value="P:negative regulation of transcription by RNA polymerase II"/>
    <property type="evidence" value="ECO:0007669"/>
    <property type="project" value="TreeGrafter"/>
</dbReference>
<evidence type="ECO:0000313" key="11">
    <source>
        <dbReference type="EMBL" id="KAH3663100.1"/>
    </source>
</evidence>
<dbReference type="GO" id="GO:0008270">
    <property type="term" value="F:zinc ion binding"/>
    <property type="evidence" value="ECO:0007669"/>
    <property type="project" value="UniProtKB-KW"/>
</dbReference>
<feature type="domain" description="GATA-type" evidence="10">
    <location>
        <begin position="878"/>
        <end position="931"/>
    </location>
</feature>
<feature type="region of interest" description="Disordered" evidence="9">
    <location>
        <begin position="489"/>
        <end position="512"/>
    </location>
</feature>
<dbReference type="Pfam" id="PF08550">
    <property type="entry name" value="GATA_AreA"/>
    <property type="match status" value="1"/>
</dbReference>
<feature type="compositionally biased region" description="Polar residues" evidence="9">
    <location>
        <begin position="1025"/>
        <end position="1055"/>
    </location>
</feature>
<protein>
    <recommendedName>
        <fullName evidence="10">GATA-type domain-containing protein</fullName>
    </recommendedName>
</protein>
<evidence type="ECO:0000256" key="9">
    <source>
        <dbReference type="SAM" id="MobiDB-lite"/>
    </source>
</evidence>
<dbReference type="SMART" id="SM00401">
    <property type="entry name" value="ZnF_GATA"/>
    <property type="match status" value="1"/>
</dbReference>
<name>A0A9P8P0Z1_9ASCO</name>
<feature type="compositionally biased region" description="Polar residues" evidence="9">
    <location>
        <begin position="832"/>
        <end position="843"/>
    </location>
</feature>
<feature type="compositionally biased region" description="Basic residues" evidence="9">
    <location>
        <begin position="930"/>
        <end position="942"/>
    </location>
</feature>
<evidence type="ECO:0000256" key="6">
    <source>
        <dbReference type="ARBA" id="ARBA00023163"/>
    </source>
</evidence>
<dbReference type="InterPro" id="IPR013088">
    <property type="entry name" value="Znf_NHR/GATA"/>
</dbReference>
<evidence type="ECO:0000259" key="10">
    <source>
        <dbReference type="PROSITE" id="PS50114"/>
    </source>
</evidence>
<dbReference type="Proteomes" id="UP000788993">
    <property type="component" value="Unassembled WGS sequence"/>
</dbReference>
<reference evidence="11" key="1">
    <citation type="journal article" date="2021" name="Open Biol.">
        <title>Shared evolutionary footprints suggest mitochondrial oxidative damage underlies multiple complex I losses in fungi.</title>
        <authorList>
            <person name="Schikora-Tamarit M.A."/>
            <person name="Marcet-Houben M."/>
            <person name="Nosek J."/>
            <person name="Gabaldon T."/>
        </authorList>
    </citation>
    <scope>NUCLEOTIDE SEQUENCE</scope>
    <source>
        <strain evidence="11">NCAIM Y.01608</strain>
    </source>
</reference>
<feature type="compositionally biased region" description="Polar residues" evidence="9">
    <location>
        <begin position="616"/>
        <end position="629"/>
    </location>
</feature>
<feature type="compositionally biased region" description="Low complexity" evidence="9">
    <location>
        <begin position="643"/>
        <end position="657"/>
    </location>
</feature>
<feature type="compositionally biased region" description="Basic and acidic residues" evidence="9">
    <location>
        <begin position="966"/>
        <end position="978"/>
    </location>
</feature>
<feature type="compositionally biased region" description="Basic residues" evidence="9">
    <location>
        <begin position="820"/>
        <end position="830"/>
    </location>
</feature>
<dbReference type="PROSITE" id="PS00344">
    <property type="entry name" value="GATA_ZN_FINGER_1"/>
    <property type="match status" value="1"/>
</dbReference>
<dbReference type="GO" id="GO:0000978">
    <property type="term" value="F:RNA polymerase II cis-regulatory region sequence-specific DNA binding"/>
    <property type="evidence" value="ECO:0007669"/>
    <property type="project" value="TreeGrafter"/>
</dbReference>
<accession>A0A9P8P0Z1</accession>
<organism evidence="11 12">
    <name type="scientific">Ogataea polymorpha</name>
    <dbReference type="NCBI Taxonomy" id="460523"/>
    <lineage>
        <taxon>Eukaryota</taxon>
        <taxon>Fungi</taxon>
        <taxon>Dikarya</taxon>
        <taxon>Ascomycota</taxon>
        <taxon>Saccharomycotina</taxon>
        <taxon>Pichiomycetes</taxon>
        <taxon>Pichiales</taxon>
        <taxon>Pichiaceae</taxon>
        <taxon>Ogataea</taxon>
    </lineage>
</organism>
<feature type="compositionally biased region" description="Polar residues" evidence="9">
    <location>
        <begin position="583"/>
        <end position="605"/>
    </location>
</feature>
<evidence type="ECO:0000256" key="1">
    <source>
        <dbReference type="ARBA" id="ARBA00004123"/>
    </source>
</evidence>
<keyword evidence="6" id="KW-0804">Transcription</keyword>
<dbReference type="GO" id="GO:0045944">
    <property type="term" value="P:positive regulation of transcription by RNA polymerase II"/>
    <property type="evidence" value="ECO:0007669"/>
    <property type="project" value="TreeGrafter"/>
</dbReference>
<dbReference type="GO" id="GO:0000981">
    <property type="term" value="F:DNA-binding transcription factor activity, RNA polymerase II-specific"/>
    <property type="evidence" value="ECO:0007669"/>
    <property type="project" value="TreeGrafter"/>
</dbReference>
<keyword evidence="5" id="KW-0805">Transcription regulation</keyword>
<evidence type="ECO:0000256" key="8">
    <source>
        <dbReference type="PROSITE-ProRule" id="PRU00094"/>
    </source>
</evidence>
<feature type="compositionally biased region" description="Low complexity" evidence="9">
    <location>
        <begin position="806"/>
        <end position="819"/>
    </location>
</feature>